<dbReference type="STRING" id="692275.M3D0H7"/>
<evidence type="ECO:0000256" key="4">
    <source>
        <dbReference type="ARBA" id="ARBA00022692"/>
    </source>
</evidence>
<evidence type="ECO:0000256" key="6">
    <source>
        <dbReference type="ARBA" id="ARBA00023136"/>
    </source>
</evidence>
<feature type="transmembrane region" description="Helical" evidence="8">
    <location>
        <begin position="533"/>
        <end position="558"/>
    </location>
</feature>
<dbReference type="OrthoDB" id="442352at2759"/>
<feature type="domain" description="Citrate transporter-like" evidence="9">
    <location>
        <begin position="120"/>
        <end position="362"/>
    </location>
</feature>
<dbReference type="EMBL" id="KB456268">
    <property type="protein sequence ID" value="EMF09973.1"/>
    <property type="molecule type" value="Genomic_DNA"/>
</dbReference>
<dbReference type="OMA" id="RITHWRS"/>
<organism evidence="10 11">
    <name type="scientific">Sphaerulina musiva (strain SO2202)</name>
    <name type="common">Poplar stem canker fungus</name>
    <name type="synonym">Septoria musiva</name>
    <dbReference type="NCBI Taxonomy" id="692275"/>
    <lineage>
        <taxon>Eukaryota</taxon>
        <taxon>Fungi</taxon>
        <taxon>Dikarya</taxon>
        <taxon>Ascomycota</taxon>
        <taxon>Pezizomycotina</taxon>
        <taxon>Dothideomycetes</taxon>
        <taxon>Dothideomycetidae</taxon>
        <taxon>Mycosphaerellales</taxon>
        <taxon>Mycosphaerellaceae</taxon>
        <taxon>Sphaerulina</taxon>
    </lineage>
</organism>
<feature type="transmembrane region" description="Helical" evidence="8">
    <location>
        <begin position="496"/>
        <end position="521"/>
    </location>
</feature>
<comment type="subcellular location">
    <subcellularLocation>
        <location evidence="1">Cell membrane</location>
        <topology evidence="1">Multi-pass membrane protein</topology>
    </subcellularLocation>
</comment>
<dbReference type="InterPro" id="IPR004680">
    <property type="entry name" value="Cit_transptr-like_dom"/>
</dbReference>
<feature type="transmembrane region" description="Helical" evidence="8">
    <location>
        <begin position="122"/>
        <end position="146"/>
    </location>
</feature>
<keyword evidence="6 8" id="KW-0472">Membrane</keyword>
<keyword evidence="11" id="KW-1185">Reference proteome</keyword>
<feature type="transmembrane region" description="Helical" evidence="8">
    <location>
        <begin position="18"/>
        <end position="41"/>
    </location>
</feature>
<evidence type="ECO:0000256" key="5">
    <source>
        <dbReference type="ARBA" id="ARBA00022989"/>
    </source>
</evidence>
<dbReference type="GeneID" id="27907060"/>
<feature type="transmembrane region" description="Helical" evidence="8">
    <location>
        <begin position="158"/>
        <end position="176"/>
    </location>
</feature>
<dbReference type="GO" id="GO:0005886">
    <property type="term" value="C:plasma membrane"/>
    <property type="evidence" value="ECO:0007669"/>
    <property type="project" value="UniProtKB-SubCell"/>
</dbReference>
<name>M3D0H7_SPHMS</name>
<feature type="transmembrane region" description="Helical" evidence="8">
    <location>
        <begin position="629"/>
        <end position="650"/>
    </location>
</feature>
<dbReference type="PANTHER" id="PTHR43302:SF5">
    <property type="entry name" value="TRANSPORTER ARSB-RELATED"/>
    <property type="match status" value="1"/>
</dbReference>
<evidence type="ECO:0000259" key="9">
    <source>
        <dbReference type="Pfam" id="PF03600"/>
    </source>
</evidence>
<proteinExistence type="predicted"/>
<dbReference type="GO" id="GO:0055085">
    <property type="term" value="P:transmembrane transport"/>
    <property type="evidence" value="ECO:0007669"/>
    <property type="project" value="InterPro"/>
</dbReference>
<dbReference type="HOGENOM" id="CLU_017834_0_0_1"/>
<dbReference type="eggNOG" id="ENOG502QVIJ">
    <property type="taxonomic scope" value="Eukaryota"/>
</dbReference>
<feature type="transmembrane region" description="Helical" evidence="8">
    <location>
        <begin position="321"/>
        <end position="338"/>
    </location>
</feature>
<dbReference type="Pfam" id="PF03600">
    <property type="entry name" value="CitMHS"/>
    <property type="match status" value="1"/>
</dbReference>
<evidence type="ECO:0000256" key="3">
    <source>
        <dbReference type="ARBA" id="ARBA00022475"/>
    </source>
</evidence>
<dbReference type="RefSeq" id="XP_016758094.1">
    <property type="nucleotide sequence ID" value="XM_016909923.1"/>
</dbReference>
<dbReference type="PANTHER" id="PTHR43302">
    <property type="entry name" value="TRANSPORTER ARSB-RELATED"/>
    <property type="match status" value="1"/>
</dbReference>
<keyword evidence="4 8" id="KW-0812">Transmembrane</keyword>
<feature type="transmembrane region" description="Helical" evidence="8">
    <location>
        <begin position="579"/>
        <end position="609"/>
    </location>
</feature>
<feature type="compositionally biased region" description="Basic and acidic residues" evidence="7">
    <location>
        <begin position="415"/>
        <end position="428"/>
    </location>
</feature>
<feature type="region of interest" description="Disordered" evidence="7">
    <location>
        <begin position="375"/>
        <end position="456"/>
    </location>
</feature>
<evidence type="ECO:0000256" key="8">
    <source>
        <dbReference type="SAM" id="Phobius"/>
    </source>
</evidence>
<keyword evidence="3" id="KW-1003">Cell membrane</keyword>
<evidence type="ECO:0000313" key="10">
    <source>
        <dbReference type="EMBL" id="EMF09973.1"/>
    </source>
</evidence>
<feature type="transmembrane region" description="Helical" evidence="8">
    <location>
        <begin position="83"/>
        <end position="102"/>
    </location>
</feature>
<feature type="transmembrane region" description="Helical" evidence="8">
    <location>
        <begin position="350"/>
        <end position="368"/>
    </location>
</feature>
<feature type="transmembrane region" description="Helical" evidence="8">
    <location>
        <begin position="237"/>
        <end position="264"/>
    </location>
</feature>
<protein>
    <recommendedName>
        <fullName evidence="9">Citrate transporter-like domain-containing protein</fullName>
    </recommendedName>
</protein>
<feature type="compositionally biased region" description="Low complexity" evidence="7">
    <location>
        <begin position="381"/>
        <end position="393"/>
    </location>
</feature>
<keyword evidence="5 8" id="KW-1133">Transmembrane helix</keyword>
<gene>
    <name evidence="10" type="ORF">SEPMUDRAFT_70961</name>
</gene>
<dbReference type="Proteomes" id="UP000016931">
    <property type="component" value="Unassembled WGS sequence"/>
</dbReference>
<reference evidence="10 11" key="1">
    <citation type="journal article" date="2012" name="PLoS Pathog.">
        <title>Diverse lifestyles and strategies of plant pathogenesis encoded in the genomes of eighteen Dothideomycetes fungi.</title>
        <authorList>
            <person name="Ohm R.A."/>
            <person name="Feau N."/>
            <person name="Henrissat B."/>
            <person name="Schoch C.L."/>
            <person name="Horwitz B.A."/>
            <person name="Barry K.W."/>
            <person name="Condon B.J."/>
            <person name="Copeland A.C."/>
            <person name="Dhillon B."/>
            <person name="Glaser F."/>
            <person name="Hesse C.N."/>
            <person name="Kosti I."/>
            <person name="LaButti K."/>
            <person name="Lindquist E.A."/>
            <person name="Lucas S."/>
            <person name="Salamov A.A."/>
            <person name="Bradshaw R.E."/>
            <person name="Ciuffetti L."/>
            <person name="Hamelin R.C."/>
            <person name="Kema G.H.J."/>
            <person name="Lawrence C."/>
            <person name="Scott J.A."/>
            <person name="Spatafora J.W."/>
            <person name="Turgeon B.G."/>
            <person name="de Wit P.J.G.M."/>
            <person name="Zhong S."/>
            <person name="Goodwin S.B."/>
            <person name="Grigoriev I.V."/>
        </authorList>
    </citation>
    <scope>NUCLEOTIDE SEQUENCE [LARGE SCALE GENOMIC DNA]</scope>
    <source>
        <strain evidence="10 11">SO2202</strain>
    </source>
</reference>
<evidence type="ECO:0000313" key="11">
    <source>
        <dbReference type="Proteomes" id="UP000016931"/>
    </source>
</evidence>
<keyword evidence="2" id="KW-0813">Transport</keyword>
<evidence type="ECO:0000256" key="2">
    <source>
        <dbReference type="ARBA" id="ARBA00022448"/>
    </source>
</evidence>
<evidence type="ECO:0000256" key="1">
    <source>
        <dbReference type="ARBA" id="ARBA00004651"/>
    </source>
</evidence>
<accession>M3D0H7</accession>
<dbReference type="AlphaFoldDB" id="M3D0H7"/>
<evidence type="ECO:0000256" key="7">
    <source>
        <dbReference type="SAM" id="MobiDB-lite"/>
    </source>
</evidence>
<sequence length="659" mass="72519">MAEEIDLDTSRITHWRSIIILIVFVLTNLVVLFPFHIPVYIPRVICDGTRSLLQAARIISPDDGPRRDTTADHGKFVRMRLSMNFLTAPVIADLFLLAITAIGRTEVRDGTVGSNHIAPLDIMAFFISLAYIAISIDASGLIRFLAFKVLQRGGKHGIRLYLYLYIFFFTLASFVGNDPIVLSGTAFLAYMTRVSRNITNAKAWIYAQFAMANVGSAVLVSSNPTNLVLAGAFGIKFIVYTANIIVPVIVTVLILFPCLLLLVFRQDGLVPRTVEMHELPESAKHAPPVNPNIPRPAGSDEDEELKALLEIMHPYVDKKSAAVGVTVMTVTLVTILVLNATAKTGHEHPVFWVTVPGAVVMLCWDLSYGWKHRHESRQAASGTPTSNSTTEPPSELHSRNEEEKSDFQETLGGEDPEKMTIELEKPPRQSDVPLASVPKESESVSAPPLDSRTITNTTTKQRSLQSIIADTWKWLRQTFPTTTVVVQHLPLKLVPFALAMFVLVQSLVTSGWVATFAYGWSHWTSRTGVVGSIGGMAFVSVVLCNFAGTNIGTAILICRVLQSWVEIHSRNGDPISQRMFWATIYSMALGVNYGAFSTAFSASLAGMLWRDILARKHIFVSSRDFAVTNLPIITIAMVVGCVVLIGQVYITRGEEAYMG</sequence>
<feature type="compositionally biased region" description="Basic and acidic residues" evidence="7">
    <location>
        <begin position="394"/>
        <end position="407"/>
    </location>
</feature>